<evidence type="ECO:0000256" key="5">
    <source>
        <dbReference type="ARBA" id="ARBA00023008"/>
    </source>
</evidence>
<evidence type="ECO:0000259" key="10">
    <source>
        <dbReference type="Pfam" id="PF07732"/>
    </source>
</evidence>
<dbReference type="GO" id="GO:0004322">
    <property type="term" value="F:ferroxidase activity"/>
    <property type="evidence" value="ECO:0007669"/>
    <property type="project" value="TreeGrafter"/>
</dbReference>
<keyword evidence="5" id="KW-0186">Copper</keyword>
<proteinExistence type="inferred from homology"/>
<evidence type="ECO:0000259" key="8">
    <source>
        <dbReference type="Pfam" id="PF00394"/>
    </source>
</evidence>
<name>A0A8H3FAW3_9LECA</name>
<dbReference type="InterPro" id="IPR044130">
    <property type="entry name" value="CuRO_2_Fet3-like"/>
</dbReference>
<dbReference type="CDD" id="cd13877">
    <property type="entry name" value="CuRO_2_Fet3p_like"/>
    <property type="match status" value="1"/>
</dbReference>
<dbReference type="EMBL" id="CAJPDR010000157">
    <property type="protein sequence ID" value="CAF9922616.1"/>
    <property type="molecule type" value="Genomic_DNA"/>
</dbReference>
<keyword evidence="6" id="KW-0325">Glycoprotein</keyword>
<feature type="non-terminal residue" evidence="11">
    <location>
        <position position="470"/>
    </location>
</feature>
<dbReference type="InterPro" id="IPR011707">
    <property type="entry name" value="Cu-oxidase-like_N"/>
</dbReference>
<dbReference type="SUPFAM" id="SSF49503">
    <property type="entry name" value="Cupredoxins"/>
    <property type="match status" value="3"/>
</dbReference>
<dbReference type="CDD" id="cd13851">
    <property type="entry name" value="CuRO_1_Fet3p"/>
    <property type="match status" value="1"/>
</dbReference>
<feature type="domain" description="Plastocyanin-like" evidence="9">
    <location>
        <begin position="362"/>
        <end position="469"/>
    </location>
</feature>
<dbReference type="InterPro" id="IPR008972">
    <property type="entry name" value="Cupredoxin"/>
</dbReference>
<keyword evidence="4" id="KW-0560">Oxidoreductase</keyword>
<feature type="signal peptide" evidence="7">
    <location>
        <begin position="1"/>
        <end position="19"/>
    </location>
</feature>
<sequence length="470" mass="51404">MFPKSLLLAALAQVMCVSSAVYNWDVTWVNRNPDGLHARPVIGINNQWPLPAITANVGEQITVHLTNQLGNETTSLHFHGLFQNGTNSMDGPTGVTQCPIGPGETFTQVFTVNQPGTYWYHSHNGGQYPDGFRGPILIHDPASPYASQYDEELVLTLSDWYHKQMADLIPAFLSPTQNPSGAEPVPDSAIINDNATTSFAMIPGKTYMVRIINMANFAAFFVKFDQHEMTIIEVDGVYTVAQKTDLIYLSDGQRMSVLITAKPNADENFAFVGAMDPTMFDTVPPKLDLNATGYLVYNTAKPLPAEAPTFASYHNGLAFDDFGLVPYDKLALFGPVTRQVVLNVNSGVTDNQNRFTINNITYTEPKVPSLYTALSVGKAATNPKVYGYAANAQVVNYQDIVEVVVNNFDSGGHPVHLHGHNFQIVQRSAINAGVYGGTPINPPATPIRRDVVKVNQGGYITFRYIANNPD</sequence>
<dbReference type="GO" id="GO:0033573">
    <property type="term" value="C:high-affinity iron permease complex"/>
    <property type="evidence" value="ECO:0007669"/>
    <property type="project" value="TreeGrafter"/>
</dbReference>
<comment type="similarity">
    <text evidence="1">Belongs to the multicopper oxidase family.</text>
</comment>
<evidence type="ECO:0000256" key="2">
    <source>
        <dbReference type="ARBA" id="ARBA00022723"/>
    </source>
</evidence>
<evidence type="ECO:0000313" key="12">
    <source>
        <dbReference type="Proteomes" id="UP000664203"/>
    </source>
</evidence>
<keyword evidence="2" id="KW-0479">Metal-binding</keyword>
<dbReference type="InterPro" id="IPR011706">
    <property type="entry name" value="Cu-oxidase_C"/>
</dbReference>
<dbReference type="Gene3D" id="2.60.40.420">
    <property type="entry name" value="Cupredoxins - blue copper proteins"/>
    <property type="match status" value="3"/>
</dbReference>
<evidence type="ECO:0000256" key="3">
    <source>
        <dbReference type="ARBA" id="ARBA00022729"/>
    </source>
</evidence>
<dbReference type="AlphaFoldDB" id="A0A8H3FAW3"/>
<reference evidence="11" key="1">
    <citation type="submission" date="2021-03" db="EMBL/GenBank/DDBJ databases">
        <authorList>
            <person name="Tagirdzhanova G."/>
        </authorList>
    </citation>
    <scope>NUCLEOTIDE SEQUENCE</scope>
</reference>
<dbReference type="Pfam" id="PF07731">
    <property type="entry name" value="Cu-oxidase_2"/>
    <property type="match status" value="1"/>
</dbReference>
<feature type="domain" description="Plastocyanin-like" evidence="10">
    <location>
        <begin position="26"/>
        <end position="142"/>
    </location>
</feature>
<evidence type="ECO:0000256" key="7">
    <source>
        <dbReference type="SAM" id="SignalP"/>
    </source>
</evidence>
<dbReference type="OrthoDB" id="2121828at2759"/>
<keyword evidence="3 7" id="KW-0732">Signal</keyword>
<dbReference type="Pfam" id="PF00394">
    <property type="entry name" value="Cu-oxidase"/>
    <property type="match status" value="1"/>
</dbReference>
<evidence type="ECO:0000259" key="9">
    <source>
        <dbReference type="Pfam" id="PF07731"/>
    </source>
</evidence>
<evidence type="ECO:0000313" key="11">
    <source>
        <dbReference type="EMBL" id="CAF9922616.1"/>
    </source>
</evidence>
<dbReference type="Proteomes" id="UP000664203">
    <property type="component" value="Unassembled WGS sequence"/>
</dbReference>
<dbReference type="InterPro" id="IPR045087">
    <property type="entry name" value="Cu-oxidase_fam"/>
</dbReference>
<accession>A0A8H3FAW3</accession>
<feature type="chain" id="PRO_5034500129" description="Laccase" evidence="7">
    <location>
        <begin position="20"/>
        <end position="470"/>
    </location>
</feature>
<dbReference type="GO" id="GO:0010106">
    <property type="term" value="P:cellular response to iron ion starvation"/>
    <property type="evidence" value="ECO:0007669"/>
    <property type="project" value="TreeGrafter"/>
</dbReference>
<protein>
    <recommendedName>
        <fullName evidence="13">Laccase</fullName>
    </recommendedName>
</protein>
<keyword evidence="12" id="KW-1185">Reference proteome</keyword>
<evidence type="ECO:0000256" key="4">
    <source>
        <dbReference type="ARBA" id="ARBA00023002"/>
    </source>
</evidence>
<dbReference type="FunFam" id="2.60.40.420:FF:000071">
    <property type="entry name" value="Conidial pigment biosynthesis oxidase Abr1/brown 1"/>
    <property type="match status" value="1"/>
</dbReference>
<dbReference type="Pfam" id="PF07732">
    <property type="entry name" value="Cu-oxidase_3"/>
    <property type="match status" value="1"/>
</dbReference>
<dbReference type="GO" id="GO:0005507">
    <property type="term" value="F:copper ion binding"/>
    <property type="evidence" value="ECO:0007669"/>
    <property type="project" value="InterPro"/>
</dbReference>
<organism evidence="11 12">
    <name type="scientific">Alectoria fallacina</name>
    <dbReference type="NCBI Taxonomy" id="1903189"/>
    <lineage>
        <taxon>Eukaryota</taxon>
        <taxon>Fungi</taxon>
        <taxon>Dikarya</taxon>
        <taxon>Ascomycota</taxon>
        <taxon>Pezizomycotina</taxon>
        <taxon>Lecanoromycetes</taxon>
        <taxon>OSLEUM clade</taxon>
        <taxon>Lecanoromycetidae</taxon>
        <taxon>Lecanorales</taxon>
        <taxon>Lecanorineae</taxon>
        <taxon>Parmeliaceae</taxon>
        <taxon>Alectoria</taxon>
    </lineage>
</organism>
<feature type="domain" description="Plastocyanin-like" evidence="8">
    <location>
        <begin position="151"/>
        <end position="299"/>
    </location>
</feature>
<dbReference type="InterPro" id="IPR001117">
    <property type="entry name" value="Cu-oxidase_2nd"/>
</dbReference>
<evidence type="ECO:0000256" key="6">
    <source>
        <dbReference type="ARBA" id="ARBA00023180"/>
    </source>
</evidence>
<evidence type="ECO:0000256" key="1">
    <source>
        <dbReference type="ARBA" id="ARBA00010609"/>
    </source>
</evidence>
<gene>
    <name evidence="11" type="ORF">ALECFALPRED_002131</name>
</gene>
<dbReference type="FunFam" id="2.60.40.420:FF:000022">
    <property type="entry name" value="FET5p Multicopper oxidase"/>
    <property type="match status" value="1"/>
</dbReference>
<dbReference type="GO" id="GO:0033215">
    <property type="term" value="P:reductive iron assimilation"/>
    <property type="evidence" value="ECO:0007669"/>
    <property type="project" value="TreeGrafter"/>
</dbReference>
<evidence type="ECO:0008006" key="13">
    <source>
        <dbReference type="Google" id="ProtNLM"/>
    </source>
</evidence>
<dbReference type="PANTHER" id="PTHR11709:SF361">
    <property type="entry name" value="IRON TRANSPORT MULTICOPPER OXIDASE FET3"/>
    <property type="match status" value="1"/>
</dbReference>
<dbReference type="PANTHER" id="PTHR11709">
    <property type="entry name" value="MULTI-COPPER OXIDASE"/>
    <property type="match status" value="1"/>
</dbReference>
<comment type="caution">
    <text evidence="11">The sequence shown here is derived from an EMBL/GenBank/DDBJ whole genome shotgun (WGS) entry which is preliminary data.</text>
</comment>